<keyword evidence="3" id="KW-1185">Reference proteome</keyword>
<dbReference type="EMBL" id="SRPY01000088">
    <property type="protein sequence ID" value="KAG5928953.1"/>
    <property type="molecule type" value="Genomic_DNA"/>
</dbReference>
<reference evidence="2" key="1">
    <citation type="journal article" date="2020" name="bioRxiv">
        <title>Whole genome comparisons of ergot fungi reveals the divergence and evolution of species within the genus Claviceps are the result of varying mechanisms driving genome evolution and host range expansion.</title>
        <authorList>
            <person name="Wyka S.A."/>
            <person name="Mondo S.J."/>
            <person name="Liu M."/>
            <person name="Dettman J."/>
            <person name="Nalam V."/>
            <person name="Broders K.D."/>
        </authorList>
    </citation>
    <scope>NUCLEOTIDE SEQUENCE</scope>
    <source>
        <strain evidence="2">CCC 489</strain>
    </source>
</reference>
<gene>
    <name evidence="2" type="ORF">E4U42_007585</name>
</gene>
<evidence type="ECO:0000256" key="1">
    <source>
        <dbReference type="SAM" id="MobiDB-lite"/>
    </source>
</evidence>
<sequence>MSRITAPIAKLARALSSGSPHAASVGPRSASGILDSSAHCAGASLMPKYAELLHNRRGHEHSDSPRGLTTTHRPTPQPSLTNRPRPLMQTFHSASASAAPVLHTTSHIDAAVLPPAALLYTSPSSSGDEPRVPLLPDNYAAAHGPITAKEADPLPKVTIVAANPDNVVPGPPNAGIEGIGLDGIELKFLYDESSLPREEPARGGMIRDIWKGMVGDAFGKTAKKAV</sequence>
<protein>
    <submittedName>
        <fullName evidence="2">Uncharacterized protein</fullName>
    </submittedName>
</protein>
<evidence type="ECO:0000313" key="3">
    <source>
        <dbReference type="Proteomes" id="UP000811619"/>
    </source>
</evidence>
<dbReference type="Proteomes" id="UP000811619">
    <property type="component" value="Unassembled WGS sequence"/>
</dbReference>
<dbReference type="OrthoDB" id="3993201at2759"/>
<comment type="caution">
    <text evidence="2">The sequence shown here is derived from an EMBL/GenBank/DDBJ whole genome shotgun (WGS) entry which is preliminary data.</text>
</comment>
<name>A0A8K0JBD3_9HYPO</name>
<feature type="region of interest" description="Disordered" evidence="1">
    <location>
        <begin position="57"/>
        <end position="83"/>
    </location>
</feature>
<dbReference type="AlphaFoldDB" id="A0A8K0JBD3"/>
<proteinExistence type="predicted"/>
<evidence type="ECO:0000313" key="2">
    <source>
        <dbReference type="EMBL" id="KAG5928953.1"/>
    </source>
</evidence>
<accession>A0A8K0JBD3</accession>
<feature type="compositionally biased region" description="Polar residues" evidence="1">
    <location>
        <begin position="67"/>
        <end position="82"/>
    </location>
</feature>
<organism evidence="2 3">
    <name type="scientific">Claviceps africana</name>
    <dbReference type="NCBI Taxonomy" id="83212"/>
    <lineage>
        <taxon>Eukaryota</taxon>
        <taxon>Fungi</taxon>
        <taxon>Dikarya</taxon>
        <taxon>Ascomycota</taxon>
        <taxon>Pezizomycotina</taxon>
        <taxon>Sordariomycetes</taxon>
        <taxon>Hypocreomycetidae</taxon>
        <taxon>Hypocreales</taxon>
        <taxon>Clavicipitaceae</taxon>
        <taxon>Claviceps</taxon>
    </lineage>
</organism>